<keyword evidence="1" id="KW-0175">Coiled coil</keyword>
<dbReference type="EMBL" id="KE646853">
    <property type="protein sequence ID" value="EQB62384.1"/>
    <property type="molecule type" value="Genomic_DNA"/>
</dbReference>
<dbReference type="OrthoDB" id="2189254at2759"/>
<dbReference type="AlphaFoldDB" id="T0LDM6"/>
<evidence type="ECO:0000313" key="2">
    <source>
        <dbReference type="EMBL" id="EQB62384.1"/>
    </source>
</evidence>
<accession>T0LDM6</accession>
<dbReference type="HOGENOM" id="CLU_035820_0_0_1"/>
<gene>
    <name evidence="2" type="ORF">NAPIS_ORF00040</name>
</gene>
<protein>
    <submittedName>
        <fullName evidence="2">Uncharacterized protein</fullName>
    </submittedName>
</protein>
<dbReference type="VEuPathDB" id="MicrosporidiaDB:NAPIS_ORF00040"/>
<reference evidence="2 3" key="1">
    <citation type="journal article" date="2013" name="BMC Genomics">
        <title>Genome sequencing and comparative genomics of honey bee microsporidia, Nosema apis reveal novel insights into host-parasite interactions.</title>
        <authorList>
            <person name="Chen Yp."/>
            <person name="Pettis J.S."/>
            <person name="Zhao Y."/>
            <person name="Liu X."/>
            <person name="Tallon L.J."/>
            <person name="Sadzewicz L.D."/>
            <person name="Li R."/>
            <person name="Zheng H."/>
            <person name="Huang S."/>
            <person name="Zhang X."/>
            <person name="Hamilton M.C."/>
            <person name="Pernal S.F."/>
            <person name="Melathopoulos A.P."/>
            <person name="Yan X."/>
            <person name="Evans J.D."/>
        </authorList>
    </citation>
    <scope>NUCLEOTIDE SEQUENCE [LARGE SCALE GENOMIC DNA]</scope>
    <source>
        <strain evidence="2 3">BRL 01</strain>
    </source>
</reference>
<organism evidence="2 3">
    <name type="scientific">Vairimorpha apis BRL 01</name>
    <dbReference type="NCBI Taxonomy" id="1037528"/>
    <lineage>
        <taxon>Eukaryota</taxon>
        <taxon>Fungi</taxon>
        <taxon>Fungi incertae sedis</taxon>
        <taxon>Microsporidia</taxon>
        <taxon>Nosematidae</taxon>
        <taxon>Vairimorpha</taxon>
    </lineage>
</organism>
<dbReference type="Proteomes" id="UP000053780">
    <property type="component" value="Unassembled WGS sequence"/>
</dbReference>
<name>T0LDM6_9MICR</name>
<proteinExistence type="predicted"/>
<feature type="coiled-coil region" evidence="1">
    <location>
        <begin position="1"/>
        <end position="53"/>
    </location>
</feature>
<sequence length="549" mass="67554">MENLIREKENILNEIVKLKNLYDDYKNSEFEINKNLENLNKQYLVTIEKYESIKTILKQKKKSFEDLKLKIKYYKQTKYEEVKQIYEKQYENLLLKINSIKINYNMQIFESFAQFLEISRDIKFRNLKNLFTIYFNDIKNHLKNKLIKDLSHQNQIHRIILKLKFIIKYEEYFKEKIIYECLNKYINIRYEYHFLSNKETNRLDKADWIFAWLQNKIDETYKIIKVYNSLKKVEEFEKINFLMIEDVIKNVNLLIYKKIEEIQSIDSTQKRVISINFNYHLMIYINYINTEYNIQIYNKFLDFKNEIICQEKKLFIEKLKNIHLENFKVWFDSYEEIFKECINLNKKKLAINGNIILKYIIDYNMVFINNMRYINRDEIEVLIFLFNKFENLKEFCVIENVKFRDYSECKINDFFNDDFIFEITKFNLANFKLIKSLFENDIKNILNIKYYFVNDVVIILDEYKTCLGFSKLKSLASKMIDNYFLNDILLKNILNKDEFLNLMSIFRELKNNFEIKEWKSRECLKCIKGFYEGKKIKNEYYNLIRKMYN</sequence>
<evidence type="ECO:0000256" key="1">
    <source>
        <dbReference type="SAM" id="Coils"/>
    </source>
</evidence>
<evidence type="ECO:0000313" key="3">
    <source>
        <dbReference type="Proteomes" id="UP000053780"/>
    </source>
</evidence>
<keyword evidence="3" id="KW-1185">Reference proteome</keyword>